<organism evidence="3 4">
    <name type="scientific">Thiohalocapsa marina</name>
    <dbReference type="NCBI Taxonomy" id="424902"/>
    <lineage>
        <taxon>Bacteria</taxon>
        <taxon>Pseudomonadati</taxon>
        <taxon>Pseudomonadota</taxon>
        <taxon>Gammaproteobacteria</taxon>
        <taxon>Chromatiales</taxon>
        <taxon>Chromatiaceae</taxon>
        <taxon>Thiohalocapsa</taxon>
    </lineage>
</organism>
<gene>
    <name evidence="3" type="ORF">F2Q65_13570</name>
</gene>
<proteinExistence type="predicted"/>
<sequence>MRTLPFGLLLGTLLAATPAAVLSGNKALMEANAQALIEINEAVLEQLQVGDQDGQYRLLARVVEREGERVIRVERLERSDVAAEPILSPIPAPTLAPAPVPTPVPTSSPALAPAAPVLDPDPDPASAAVPVSSSAPSGGATVRYGPIPDYSSGAFHNGTGRGVRAAALPIPDSVGEQRRLQVLFDAHPDLQLIELTPEEIRQIPKAGAIAPGGGAALLFW</sequence>
<feature type="compositionally biased region" description="Pro residues" evidence="1">
    <location>
        <begin position="90"/>
        <end position="106"/>
    </location>
</feature>
<dbReference type="AlphaFoldDB" id="A0A5M8FK40"/>
<reference evidence="3 4" key="1">
    <citation type="submission" date="2019-09" db="EMBL/GenBank/DDBJ databases">
        <title>Whole-genome sequence of the purple sulfur bacterium Thiohalocapsa marina DSM 19078.</title>
        <authorList>
            <person name="Kyndt J.A."/>
            <person name="Meyer T.E."/>
        </authorList>
    </citation>
    <scope>NUCLEOTIDE SEQUENCE [LARGE SCALE GENOMIC DNA]</scope>
    <source>
        <strain evidence="3 4">DSM 19078</strain>
    </source>
</reference>
<keyword evidence="4" id="KW-1185">Reference proteome</keyword>
<keyword evidence="2" id="KW-0732">Signal</keyword>
<protein>
    <submittedName>
        <fullName evidence="3">Uncharacterized protein</fullName>
    </submittedName>
</protein>
<accession>A0A5M8FK40</accession>
<dbReference type="EMBL" id="VWXX01000024">
    <property type="protein sequence ID" value="KAA6184096.1"/>
    <property type="molecule type" value="Genomic_DNA"/>
</dbReference>
<feature type="region of interest" description="Disordered" evidence="1">
    <location>
        <begin position="90"/>
        <end position="140"/>
    </location>
</feature>
<comment type="caution">
    <text evidence="3">The sequence shown here is derived from an EMBL/GenBank/DDBJ whole genome shotgun (WGS) entry which is preliminary data.</text>
</comment>
<evidence type="ECO:0000313" key="3">
    <source>
        <dbReference type="EMBL" id="KAA6184096.1"/>
    </source>
</evidence>
<feature type="signal peptide" evidence="2">
    <location>
        <begin position="1"/>
        <end position="23"/>
    </location>
</feature>
<evidence type="ECO:0000256" key="2">
    <source>
        <dbReference type="SAM" id="SignalP"/>
    </source>
</evidence>
<feature type="chain" id="PRO_5024406028" evidence="2">
    <location>
        <begin position="24"/>
        <end position="220"/>
    </location>
</feature>
<evidence type="ECO:0000313" key="4">
    <source>
        <dbReference type="Proteomes" id="UP000322981"/>
    </source>
</evidence>
<feature type="compositionally biased region" description="Low complexity" evidence="1">
    <location>
        <begin position="107"/>
        <end position="137"/>
    </location>
</feature>
<name>A0A5M8FK40_9GAMM</name>
<evidence type="ECO:0000256" key="1">
    <source>
        <dbReference type="SAM" id="MobiDB-lite"/>
    </source>
</evidence>
<dbReference type="Proteomes" id="UP000322981">
    <property type="component" value="Unassembled WGS sequence"/>
</dbReference>
<dbReference type="RefSeq" id="WP_150093950.1">
    <property type="nucleotide sequence ID" value="NZ_JBFUOH010000053.1"/>
</dbReference>